<dbReference type="AlphaFoldDB" id="A0A2I5SYH0"/>
<dbReference type="EMBL" id="LR595874">
    <property type="protein sequence ID" value="VUD38170.1"/>
    <property type="molecule type" value="Genomic_DNA"/>
</dbReference>
<reference evidence="1" key="1">
    <citation type="submission" date="2019-06" db="EMBL/GenBank/DDBJ databases">
        <authorList>
            <consortium name="Pathogen Informatics"/>
        </authorList>
    </citation>
    <scope>NUCLEOTIDE SEQUENCE [LARGE SCALE GENOMIC DNA]</scope>
    <source>
        <strain evidence="1">VRES-hospital6495299</strain>
    </source>
</reference>
<keyword evidence="1" id="KW-0614">Plasmid</keyword>
<protein>
    <submittedName>
        <fullName evidence="1">Uncharacterized protein</fullName>
    </submittedName>
</protein>
<geneLocation type="plasmid" evidence="1">
    <name>1</name>
</geneLocation>
<organism evidence="1">
    <name type="scientific">Escherichia coli</name>
    <dbReference type="NCBI Taxonomy" id="562"/>
    <lineage>
        <taxon>Bacteria</taxon>
        <taxon>Pseudomonadati</taxon>
        <taxon>Pseudomonadota</taxon>
        <taxon>Gammaproteobacteria</taxon>
        <taxon>Enterobacterales</taxon>
        <taxon>Enterobacteriaceae</taxon>
        <taxon>Escherichia</taxon>
    </lineage>
</organism>
<evidence type="ECO:0000313" key="1">
    <source>
        <dbReference type="EMBL" id="VUD38170.1"/>
    </source>
</evidence>
<sequence length="115" mass="13695">MTTQTLEQTLEDFRRQCESFARKQQPRCGLIYELYQRRLSADIDGYLAGVPAEYREELIAVARREFDYLTQDEIAEEIRQDRENDYCSHGIERNWGRLRERAKSYAKALANDILR</sequence>
<accession>A0A2I5SYH0</accession>
<name>A0A2I5SYH0_ECOLX</name>
<proteinExistence type="predicted"/>
<dbReference type="RefSeq" id="WP_223381118.1">
    <property type="nucleotide sequence ID" value="NZ_AP022162.1"/>
</dbReference>
<gene>
    <name evidence="1" type="ORF">SAMEA4370473_00030</name>
</gene>